<evidence type="ECO:0000313" key="2">
    <source>
        <dbReference type="Proteomes" id="UP001597438"/>
    </source>
</evidence>
<organism evidence="1 2">
    <name type="scientific">Christiangramia antarctica</name>
    <dbReference type="NCBI Taxonomy" id="2058158"/>
    <lineage>
        <taxon>Bacteria</taxon>
        <taxon>Pseudomonadati</taxon>
        <taxon>Bacteroidota</taxon>
        <taxon>Flavobacteriia</taxon>
        <taxon>Flavobacteriales</taxon>
        <taxon>Flavobacteriaceae</taxon>
        <taxon>Christiangramia</taxon>
    </lineage>
</organism>
<evidence type="ECO:0008006" key="3">
    <source>
        <dbReference type="Google" id="ProtNLM"/>
    </source>
</evidence>
<accession>A0ABW5X6S2</accession>
<sequence>MKEIKYSKKLKYKMIVKSIFTLIVFMISFFGAQGQTLSSGGWRTSVDNPFTRITVSNNLETNIYKIECTTLVDAPILQFKITVDGTVVQAIFQEGSYVVVEGKMITIQQLTPGIMVKGTWAIIQQPETSAITIPWNYYTSLSNDLLVATLKVEQEFLLSINYSTLNCSNTSFTVFIDGLPVKDENNNILKFLEGSTIYGKGKLITIRATGTCNNNTPIGGDLKLSKGTKNNLITNNQN</sequence>
<evidence type="ECO:0000313" key="1">
    <source>
        <dbReference type="EMBL" id="MFD2834741.1"/>
    </source>
</evidence>
<dbReference type="EMBL" id="JBHUOJ010000033">
    <property type="protein sequence ID" value="MFD2834741.1"/>
    <property type="molecule type" value="Genomic_DNA"/>
</dbReference>
<dbReference type="RefSeq" id="WP_251740673.1">
    <property type="nucleotide sequence ID" value="NZ_JBHUOJ010000033.1"/>
</dbReference>
<keyword evidence="2" id="KW-1185">Reference proteome</keyword>
<gene>
    <name evidence="1" type="ORF">ACFSYS_15725</name>
</gene>
<dbReference type="Proteomes" id="UP001597438">
    <property type="component" value="Unassembled WGS sequence"/>
</dbReference>
<proteinExistence type="predicted"/>
<reference evidence="2" key="1">
    <citation type="journal article" date="2019" name="Int. J. Syst. Evol. Microbiol.">
        <title>The Global Catalogue of Microorganisms (GCM) 10K type strain sequencing project: providing services to taxonomists for standard genome sequencing and annotation.</title>
        <authorList>
            <consortium name="The Broad Institute Genomics Platform"/>
            <consortium name="The Broad Institute Genome Sequencing Center for Infectious Disease"/>
            <person name="Wu L."/>
            <person name="Ma J."/>
        </authorList>
    </citation>
    <scope>NUCLEOTIDE SEQUENCE [LARGE SCALE GENOMIC DNA]</scope>
    <source>
        <strain evidence="2">KCTC 52925</strain>
    </source>
</reference>
<protein>
    <recommendedName>
        <fullName evidence="3">IgGFc-binding protein N-terminal domain-containing protein</fullName>
    </recommendedName>
</protein>
<comment type="caution">
    <text evidence="1">The sequence shown here is derived from an EMBL/GenBank/DDBJ whole genome shotgun (WGS) entry which is preliminary data.</text>
</comment>
<name>A0ABW5X6S2_9FLAO</name>